<dbReference type="EMBL" id="FPJE01000016">
    <property type="protein sequence ID" value="SFW64549.1"/>
    <property type="molecule type" value="Genomic_DNA"/>
</dbReference>
<protein>
    <recommendedName>
        <fullName evidence="4">DUF4837 domain-containing protein</fullName>
    </recommendedName>
</protein>
<name>A0A1K1QXN9_9FLAO</name>
<dbReference type="RefSeq" id="WP_245777048.1">
    <property type="nucleotide sequence ID" value="NZ_FPJE01000016.1"/>
</dbReference>
<dbReference type="STRING" id="1150368.SAMN02927921_02950"/>
<dbReference type="InterPro" id="IPR032286">
    <property type="entry name" value="DUF4837"/>
</dbReference>
<evidence type="ECO:0000313" key="2">
    <source>
        <dbReference type="EMBL" id="SFW64549.1"/>
    </source>
</evidence>
<sequence length="367" mass="42123">MTQDVPAFHRADRMFKKNRQSRERRQSSAKQRNRALLTLIAGVLLAFTSCKEEKKDQKRYLPDSVGAINSLAVVIDNDMWNGEVGDEIREYYAAPVDGLPWDEPVFTLHQIPLQVFKGSTTKSRNILFVRKDSTTNSGIKTDAYAHPQKVGVIEAPDNGTLIDMIGKTSAQYIKEFKDNDIVENQKRFRSSLNKETYLQKKFGISLTMPYVYKTSKQEDNFIWIERVIPKGSMHIFVYELPINSIPDDSTRVDAFIKMNDSIGQKYVPGREEGMYMVTQQAYAPYIFDITLAGKPTIEVKGMWEMKNFAMAGPFVCYLIRDEENDRLLVLEGLTFAPSEDKRDYMFELEAILKSVKFISEKTPDQKP</sequence>
<evidence type="ECO:0000313" key="3">
    <source>
        <dbReference type="Proteomes" id="UP000182248"/>
    </source>
</evidence>
<gene>
    <name evidence="2" type="ORF">SAMN02927921_02950</name>
</gene>
<feature type="region of interest" description="Disordered" evidence="1">
    <location>
        <begin position="11"/>
        <end position="31"/>
    </location>
</feature>
<evidence type="ECO:0000256" key="1">
    <source>
        <dbReference type="SAM" id="MobiDB-lite"/>
    </source>
</evidence>
<reference evidence="2 3" key="1">
    <citation type="submission" date="2016-11" db="EMBL/GenBank/DDBJ databases">
        <authorList>
            <person name="Jaros S."/>
            <person name="Januszkiewicz K."/>
            <person name="Wedrychowicz H."/>
        </authorList>
    </citation>
    <scope>NUCLEOTIDE SEQUENCE [LARGE SCALE GENOMIC DNA]</scope>
    <source>
        <strain evidence="2 3">CGMCC 1.12145</strain>
    </source>
</reference>
<evidence type="ECO:0008006" key="4">
    <source>
        <dbReference type="Google" id="ProtNLM"/>
    </source>
</evidence>
<accession>A0A1K1QXN9</accession>
<dbReference type="AlphaFoldDB" id="A0A1K1QXN9"/>
<keyword evidence="3" id="KW-1185">Reference proteome</keyword>
<proteinExistence type="predicted"/>
<feature type="compositionally biased region" description="Basic and acidic residues" evidence="1">
    <location>
        <begin position="11"/>
        <end position="26"/>
    </location>
</feature>
<organism evidence="2 3">
    <name type="scientific">Sinomicrobium oceani</name>
    <dbReference type="NCBI Taxonomy" id="1150368"/>
    <lineage>
        <taxon>Bacteria</taxon>
        <taxon>Pseudomonadati</taxon>
        <taxon>Bacteroidota</taxon>
        <taxon>Flavobacteriia</taxon>
        <taxon>Flavobacteriales</taxon>
        <taxon>Flavobacteriaceae</taxon>
        <taxon>Sinomicrobium</taxon>
    </lineage>
</organism>
<dbReference type="Pfam" id="PF16125">
    <property type="entry name" value="DUF4837"/>
    <property type="match status" value="1"/>
</dbReference>
<dbReference type="Proteomes" id="UP000182248">
    <property type="component" value="Unassembled WGS sequence"/>
</dbReference>